<dbReference type="EMBL" id="SPMZ01000017">
    <property type="protein sequence ID" value="NMQ18941.1"/>
    <property type="molecule type" value="Genomic_DNA"/>
</dbReference>
<dbReference type="Proteomes" id="UP000760480">
    <property type="component" value="Unassembled WGS sequence"/>
</dbReference>
<dbReference type="InterPro" id="IPR029044">
    <property type="entry name" value="Nucleotide-diphossugar_trans"/>
</dbReference>
<keyword evidence="1" id="KW-0808">Transferase</keyword>
<dbReference type="Gene3D" id="3.90.550.10">
    <property type="entry name" value="Spore Coat Polysaccharide Biosynthesis Protein SpsA, Chain A"/>
    <property type="match status" value="1"/>
</dbReference>
<dbReference type="Pfam" id="PF13632">
    <property type="entry name" value="Glyco_trans_2_3"/>
    <property type="match status" value="1"/>
</dbReference>
<comment type="caution">
    <text evidence="3">The sequence shown here is derived from an EMBL/GenBank/DDBJ whole genome shotgun (WGS) entry which is preliminary data.</text>
</comment>
<sequence>MDEYLRRFAPTAADVVTGVGFCLLLRRSILEQLGVFDEIYGHGYGEESDLCMRLTTHGYRTVVASNVYIYHKGRATFTDRGERYRRNRAIFDARWREEYQRQFRAFRRANPLGSIRAQFTTPRQRWDPMPVVWETARAMLTAKRRHDWLDLTRSALRGVLRLLTTHRPLATPEFVDRFTRPERLRVTYLLPRLVIAGGVLSVIQLVNHLILLGVEARIAALFEDPAIHDWTPLYTRPLIFRNERELMRNFPNSDLVVATLWNTAPWAAALLHCGRARAAAYFLQDYEPWFFPEADTTARTRVRATYPLIPHRIVKSDWLQRMLAADGYESHKIRLGMNLGRFYPRDVVRNRPVILAMARPGTPYRGFEPTLAALAQVKTSRPEVEIILFGDRALDRQSIPFTYHDEGVIADQDRLAQVYSKADVFLDGSDFQGFGRCGLEAMACGAACVLTDVGGVNEYAQHEINALLVPPRRPDLFAEAILRLLDQSNLRKSLVEAGLETARHFCHRREARETLEFFRSFL</sequence>
<dbReference type="Gene3D" id="3.40.50.2000">
    <property type="entry name" value="Glycogen Phosphorylase B"/>
    <property type="match status" value="1"/>
</dbReference>
<keyword evidence="4" id="KW-1185">Reference proteome</keyword>
<evidence type="ECO:0000313" key="4">
    <source>
        <dbReference type="Proteomes" id="UP000760480"/>
    </source>
</evidence>
<evidence type="ECO:0000313" key="3">
    <source>
        <dbReference type="EMBL" id="NMQ18941.1"/>
    </source>
</evidence>
<name>A0ABX1THU0_9GAMM</name>
<gene>
    <name evidence="3" type="ORF">E4P82_06790</name>
</gene>
<dbReference type="InterPro" id="IPR001173">
    <property type="entry name" value="Glyco_trans_2-like"/>
</dbReference>
<dbReference type="RefSeq" id="WP_169248203.1">
    <property type="nucleotide sequence ID" value="NZ_SPMZ01000017.1"/>
</dbReference>
<organism evidence="3 4">
    <name type="scientific">Candidatus Competibacter phosphatis</name>
    <dbReference type="NCBI Taxonomy" id="221280"/>
    <lineage>
        <taxon>Bacteria</taxon>
        <taxon>Pseudomonadati</taxon>
        <taxon>Pseudomonadota</taxon>
        <taxon>Gammaproteobacteria</taxon>
        <taxon>Candidatus Competibacteraceae</taxon>
        <taxon>Candidatus Competibacter</taxon>
    </lineage>
</organism>
<proteinExistence type="predicted"/>
<dbReference type="Pfam" id="PF13692">
    <property type="entry name" value="Glyco_trans_1_4"/>
    <property type="match status" value="1"/>
</dbReference>
<dbReference type="Gene3D" id="3.40.50.11090">
    <property type="match status" value="1"/>
</dbReference>
<feature type="domain" description="Glycosyltransferase 2-like" evidence="2">
    <location>
        <begin position="12"/>
        <end position="92"/>
    </location>
</feature>
<dbReference type="SUPFAM" id="SSF53756">
    <property type="entry name" value="UDP-Glycosyltransferase/glycogen phosphorylase"/>
    <property type="match status" value="1"/>
</dbReference>
<protein>
    <submittedName>
        <fullName evidence="3">Glycosyltransferase</fullName>
    </submittedName>
</protein>
<evidence type="ECO:0000256" key="1">
    <source>
        <dbReference type="ARBA" id="ARBA00022679"/>
    </source>
</evidence>
<accession>A0ABX1THU0</accession>
<evidence type="ECO:0000259" key="2">
    <source>
        <dbReference type="Pfam" id="PF13632"/>
    </source>
</evidence>
<dbReference type="CDD" id="cd03801">
    <property type="entry name" value="GT4_PimA-like"/>
    <property type="match status" value="1"/>
</dbReference>
<dbReference type="SUPFAM" id="SSF53448">
    <property type="entry name" value="Nucleotide-diphospho-sugar transferases"/>
    <property type="match status" value="1"/>
</dbReference>
<dbReference type="PANTHER" id="PTHR46401:SF2">
    <property type="entry name" value="GLYCOSYLTRANSFERASE WBBK-RELATED"/>
    <property type="match status" value="1"/>
</dbReference>
<reference evidence="3 4" key="1">
    <citation type="submission" date="2019-03" db="EMBL/GenBank/DDBJ databases">
        <title>Metabolic reconstructions from genomes of highly enriched 'Candidatus Accumulibacter' and 'Candidatus Competibacter' bioreactor populations.</title>
        <authorList>
            <person name="Annavajhala M.K."/>
            <person name="Welles L."/>
            <person name="Abbas B."/>
            <person name="Sorokin D."/>
            <person name="Park H."/>
            <person name="Van Loosdrecht M."/>
            <person name="Chandran K."/>
        </authorList>
    </citation>
    <scope>NUCLEOTIDE SEQUENCE [LARGE SCALE GENOMIC DNA]</scope>
    <source>
        <strain evidence="3 4">SBR_G</strain>
    </source>
</reference>
<dbReference type="PANTHER" id="PTHR46401">
    <property type="entry name" value="GLYCOSYLTRANSFERASE WBBK-RELATED"/>
    <property type="match status" value="1"/>
</dbReference>